<dbReference type="SMART" id="SM00028">
    <property type="entry name" value="TPR"/>
    <property type="match status" value="6"/>
</dbReference>
<protein>
    <recommendedName>
        <fullName evidence="6">Tetratricopeptide repeat protein</fullName>
    </recommendedName>
</protein>
<dbReference type="Pfam" id="PF13432">
    <property type="entry name" value="TPR_16"/>
    <property type="match status" value="1"/>
</dbReference>
<dbReference type="Pfam" id="PF13181">
    <property type="entry name" value="TPR_8"/>
    <property type="match status" value="1"/>
</dbReference>
<dbReference type="Proteomes" id="UP000717534">
    <property type="component" value="Unassembled WGS sequence"/>
</dbReference>
<reference evidence="4 5" key="1">
    <citation type="submission" date="2021-02" db="EMBL/GenBank/DDBJ databases">
        <title>Activity-based single-cell genomes from oceanic crustal fluid captures similar information to metagenomic and metatranscriptomic surveys with orders of magnitude less sampling.</title>
        <authorList>
            <person name="D'Angelo T.S."/>
            <person name="Orcutt B.N."/>
        </authorList>
    </citation>
    <scope>NUCLEOTIDE SEQUENCE [LARGE SCALE GENOMIC DNA]</scope>
    <source>
        <strain evidence="4">AH-315-G02</strain>
    </source>
</reference>
<feature type="repeat" description="TPR" evidence="3">
    <location>
        <begin position="422"/>
        <end position="455"/>
    </location>
</feature>
<evidence type="ECO:0000313" key="4">
    <source>
        <dbReference type="EMBL" id="MBN4068676.1"/>
    </source>
</evidence>
<evidence type="ECO:0000256" key="3">
    <source>
        <dbReference type="PROSITE-ProRule" id="PRU00339"/>
    </source>
</evidence>
<keyword evidence="2 3" id="KW-0802">TPR repeat</keyword>
<feature type="repeat" description="TPR" evidence="3">
    <location>
        <begin position="567"/>
        <end position="600"/>
    </location>
</feature>
<dbReference type="PANTHER" id="PTHR44186">
    <property type="match status" value="1"/>
</dbReference>
<evidence type="ECO:0000256" key="2">
    <source>
        <dbReference type="ARBA" id="ARBA00022803"/>
    </source>
</evidence>
<proteinExistence type="predicted"/>
<feature type="repeat" description="TPR" evidence="3">
    <location>
        <begin position="490"/>
        <end position="523"/>
    </location>
</feature>
<evidence type="ECO:0000256" key="1">
    <source>
        <dbReference type="ARBA" id="ARBA00022737"/>
    </source>
</evidence>
<name>A0ABS3AUA3_9BACT</name>
<evidence type="ECO:0000313" key="5">
    <source>
        <dbReference type="Proteomes" id="UP000717534"/>
    </source>
</evidence>
<dbReference type="EMBL" id="JAFITO010000037">
    <property type="protein sequence ID" value="MBN4068676.1"/>
    <property type="molecule type" value="Genomic_DNA"/>
</dbReference>
<dbReference type="SUPFAM" id="SSF48452">
    <property type="entry name" value="TPR-like"/>
    <property type="match status" value="1"/>
</dbReference>
<keyword evidence="5" id="KW-1185">Reference proteome</keyword>
<dbReference type="Gene3D" id="1.25.40.10">
    <property type="entry name" value="Tetratricopeptide repeat domain"/>
    <property type="match status" value="2"/>
</dbReference>
<accession>A0ABS3AUA3</accession>
<comment type="caution">
    <text evidence="4">The sequence shown here is derived from an EMBL/GenBank/DDBJ whole genome shotgun (WGS) entry which is preliminary data.</text>
</comment>
<dbReference type="InterPro" id="IPR019734">
    <property type="entry name" value="TPR_rpt"/>
</dbReference>
<dbReference type="InterPro" id="IPR011990">
    <property type="entry name" value="TPR-like_helical_dom_sf"/>
</dbReference>
<evidence type="ECO:0008006" key="6">
    <source>
        <dbReference type="Google" id="ProtNLM"/>
    </source>
</evidence>
<keyword evidence="1" id="KW-0677">Repeat</keyword>
<sequence length="722" mass="80432">MKLGYFHHDACKRLEHQDFIRFSREFRQVIYDNIPTIKDLIFLDPPEIQPAIPPVENKSARELRQGIEKAVEQGTPVILGDMLLLPFAIGDGTVVAKVSGLDDYLLRKVGNDWLGGLGSLLYRELLLVKRSCVDSLTGLLSSLHLEEHLDSLGSNSTGVMVLVSLPPKGTGSFQAHKYQHHSISLLKNFIENRFPMYYLGQSCFGILCENCDSVFAAEFAPTLVNYLKRERSVRVHVASVPFVNSAVKADSVLTLSETLIKKAWAALHVATKRGPFAFCNYSSIEDAVNHPLAAPEKVLVRWLQVASRKLDIFGLLQFDSNKKALLNSVKTVVGDDAVLCTTDTSSYLLLPEKNSNDCLRIGKKILTHLGKTGTSGAVVNCGISAFPFSITTFRKSDLLLNCRKALCHAAFLTPGSLVVCDATSFNISGDIYYGDGDLVLAVKEYKRGLFLEPTDGNLLNSLGVCYAQMNRHKLAVECFQSACQNKTDKFMALYNLGLEQQIKNENRHAINSFSEALKLKENDGEEKARSDMSFQLAVLCIQEGLHQRALELLVPWHTVQQKTGTGKKGLRYLGEAYYGIGKARDAMKYLQQAMRYDEYDAEVLGLLGEIYLRENEGDDIGLRFCEKAVELSPDALGLKIRLASAQIQCGDLQSAFKSLQPCLRNKKIRPAALVQRGLLARELGKFKDAEKWLLKVESCPGSDHRTKVDAQNYLHDWKRIQE</sequence>
<dbReference type="PROSITE" id="PS50005">
    <property type="entry name" value="TPR"/>
    <property type="match status" value="3"/>
</dbReference>
<gene>
    <name evidence="4" type="ORF">JYU06_04050</name>
</gene>
<dbReference type="PANTHER" id="PTHR44186:SF1">
    <property type="entry name" value="BARDET-BIEDL SYNDROME 4 PROTEIN"/>
    <property type="match status" value="1"/>
</dbReference>
<organism evidence="4 5">
    <name type="scientific">Desulfotalea psychrophila</name>
    <dbReference type="NCBI Taxonomy" id="84980"/>
    <lineage>
        <taxon>Bacteria</taxon>
        <taxon>Pseudomonadati</taxon>
        <taxon>Thermodesulfobacteriota</taxon>
        <taxon>Desulfobulbia</taxon>
        <taxon>Desulfobulbales</taxon>
        <taxon>Desulfocapsaceae</taxon>
        <taxon>Desulfotalea</taxon>
    </lineage>
</organism>